<dbReference type="SUPFAM" id="SSF51735">
    <property type="entry name" value="NAD(P)-binding Rossmann-fold domains"/>
    <property type="match status" value="1"/>
</dbReference>
<dbReference type="NCBIfam" id="TIGR01534">
    <property type="entry name" value="GAPDH-I"/>
    <property type="match status" value="1"/>
</dbReference>
<dbReference type="PIRSF" id="PIRSF000149">
    <property type="entry name" value="GAP_DH"/>
    <property type="match status" value="1"/>
</dbReference>
<evidence type="ECO:0000256" key="1">
    <source>
        <dbReference type="ARBA" id="ARBA00007406"/>
    </source>
</evidence>
<evidence type="ECO:0000256" key="7">
    <source>
        <dbReference type="RuleBase" id="RU000397"/>
    </source>
</evidence>
<feature type="binding site" evidence="4">
    <location>
        <position position="233"/>
    </location>
    <ligand>
        <name>D-glyceraldehyde 3-phosphate</name>
        <dbReference type="ChEBI" id="CHEBI:59776"/>
    </ligand>
</feature>
<dbReference type="PATRIC" id="fig|1618989.3.peg.249"/>
<feature type="domain" description="Glyceraldehyde 3-phosphate dehydrogenase NAD(P) binding" evidence="8">
    <location>
        <begin position="2"/>
        <end position="152"/>
    </location>
</feature>
<sequence>MARIAINGFGRIGRTVLKVGWDNPAFEVVAINDLTDATTLAYLLKHDTNYGVWNVDVHAEGDVLVIGGKRIALFAEKDPSKLPWKDEKIDIVIESTGLFTTEEKAMAHITAGARRVVLSAPAKGGNVPTFVMGVNEDALKNEKAKIISNASCTTNSVAPVTRVIEEAFGIEKALMTTVHGYTASQALVDAPKKDMREGRAAAENIIPTSTGAAIAVTLTLPALKDKFDGMAVRVPVPTVSLSDMTFLLKRDVTCEELNDALVAASKTPRLMGILGVSREPLVSSDFIGNPHSTIADLELTNVVGGNLVKIVAWYDNEWGYSHSLVELCLLASR</sequence>
<dbReference type="InterPro" id="IPR036291">
    <property type="entry name" value="NAD(P)-bd_dom_sf"/>
</dbReference>
<name>A0A0G1XHI3_9BACT</name>
<keyword evidence="2" id="KW-0560">Oxidoreductase</keyword>
<gene>
    <name evidence="9" type="ORF">UY72_C0013G0026</name>
</gene>
<feature type="binding site" evidence="5">
    <location>
        <position position="33"/>
    </location>
    <ligand>
        <name>NAD(+)</name>
        <dbReference type="ChEBI" id="CHEBI:57540"/>
    </ligand>
</feature>
<comment type="similarity">
    <text evidence="1 7">Belongs to the glyceraldehyde-3-phosphate dehydrogenase family.</text>
</comment>
<dbReference type="InterPro" id="IPR020829">
    <property type="entry name" value="GlycerAld_3-P_DH_cat"/>
</dbReference>
<evidence type="ECO:0000256" key="3">
    <source>
        <dbReference type="PIRSR" id="PIRSR000149-1"/>
    </source>
</evidence>
<feature type="binding site" evidence="5">
    <location>
        <begin position="11"/>
        <end position="12"/>
    </location>
    <ligand>
        <name>NAD(+)</name>
        <dbReference type="ChEBI" id="CHEBI:57540"/>
    </ligand>
</feature>
<evidence type="ECO:0000256" key="4">
    <source>
        <dbReference type="PIRSR" id="PIRSR000149-2"/>
    </source>
</evidence>
<feature type="binding site" evidence="4">
    <location>
        <begin position="151"/>
        <end position="153"/>
    </location>
    <ligand>
        <name>D-glyceraldehyde 3-phosphate</name>
        <dbReference type="ChEBI" id="CHEBI:59776"/>
    </ligand>
</feature>
<dbReference type="InterPro" id="IPR006424">
    <property type="entry name" value="Glyceraldehyde-3-P_DH_1"/>
</dbReference>
<dbReference type="Proteomes" id="UP000034846">
    <property type="component" value="Unassembled WGS sequence"/>
</dbReference>
<dbReference type="SMART" id="SM00846">
    <property type="entry name" value="Gp_dh_N"/>
    <property type="match status" value="1"/>
</dbReference>
<feature type="site" description="Activates thiol group during catalysis" evidence="6">
    <location>
        <position position="179"/>
    </location>
</feature>
<comment type="caution">
    <text evidence="9">The sequence shown here is derived from an EMBL/GenBank/DDBJ whole genome shotgun (WGS) entry which is preliminary data.</text>
</comment>
<dbReference type="FunFam" id="3.30.360.10:FF:000002">
    <property type="entry name" value="Glyceraldehyde-3-phosphate dehydrogenase"/>
    <property type="match status" value="1"/>
</dbReference>
<dbReference type="GO" id="GO:0006006">
    <property type="term" value="P:glucose metabolic process"/>
    <property type="evidence" value="ECO:0007669"/>
    <property type="project" value="InterPro"/>
</dbReference>
<dbReference type="GO" id="GO:0051287">
    <property type="term" value="F:NAD binding"/>
    <property type="evidence" value="ECO:0007669"/>
    <property type="project" value="InterPro"/>
</dbReference>
<dbReference type="AlphaFoldDB" id="A0A0G1XHI3"/>
<dbReference type="Gene3D" id="3.40.50.720">
    <property type="entry name" value="NAD(P)-binding Rossmann-like Domain"/>
    <property type="match status" value="1"/>
</dbReference>
<feature type="active site" description="Nucleophile" evidence="3">
    <location>
        <position position="152"/>
    </location>
</feature>
<dbReference type="InterPro" id="IPR020831">
    <property type="entry name" value="GlycerAld/Erythrose_P_DH"/>
</dbReference>
<dbReference type="GO" id="GO:0016620">
    <property type="term" value="F:oxidoreductase activity, acting on the aldehyde or oxo group of donors, NAD or NADP as acceptor"/>
    <property type="evidence" value="ECO:0007669"/>
    <property type="project" value="InterPro"/>
</dbReference>
<dbReference type="Pfam" id="PF02800">
    <property type="entry name" value="Gp_dh_C"/>
    <property type="match status" value="1"/>
</dbReference>
<dbReference type="FunFam" id="3.40.50.720:FF:000001">
    <property type="entry name" value="Glyceraldehyde-3-phosphate dehydrogenase"/>
    <property type="match status" value="1"/>
</dbReference>
<dbReference type="InterPro" id="IPR020828">
    <property type="entry name" value="GlycerAld_3-P_DH_NAD(P)-bd"/>
</dbReference>
<dbReference type="PANTHER" id="PTHR43148">
    <property type="entry name" value="GLYCERALDEHYDE-3-PHOSPHATE DEHYDROGENASE 2"/>
    <property type="match status" value="1"/>
</dbReference>
<dbReference type="CDD" id="cd05214">
    <property type="entry name" value="GAPDH_I_N"/>
    <property type="match status" value="1"/>
</dbReference>
<organism evidence="9 10">
    <name type="scientific">Candidatus Uhrbacteria bacterium GW2011_GWD2_52_7</name>
    <dbReference type="NCBI Taxonomy" id="1618989"/>
    <lineage>
        <taxon>Bacteria</taxon>
        <taxon>Candidatus Uhriibacteriota</taxon>
    </lineage>
</organism>
<protein>
    <submittedName>
        <fullName evidence="9">Glyceraldehyde-3-phosphate dehydrogenase, type I</fullName>
    </submittedName>
</protein>
<proteinExistence type="inferred from homology"/>
<dbReference type="SUPFAM" id="SSF55347">
    <property type="entry name" value="Glyceraldehyde-3-phosphate dehydrogenase-like, C-terminal domain"/>
    <property type="match status" value="1"/>
</dbReference>
<evidence type="ECO:0000313" key="9">
    <source>
        <dbReference type="EMBL" id="KKW30416.1"/>
    </source>
</evidence>
<evidence type="ECO:0000256" key="2">
    <source>
        <dbReference type="ARBA" id="ARBA00023002"/>
    </source>
</evidence>
<evidence type="ECO:0000313" key="10">
    <source>
        <dbReference type="Proteomes" id="UP000034846"/>
    </source>
</evidence>
<feature type="binding site" evidence="5">
    <location>
        <position position="119"/>
    </location>
    <ligand>
        <name>NAD(+)</name>
        <dbReference type="ChEBI" id="CHEBI:57540"/>
    </ligand>
</feature>
<dbReference type="GO" id="GO:0050661">
    <property type="term" value="F:NADP binding"/>
    <property type="evidence" value="ECO:0007669"/>
    <property type="project" value="InterPro"/>
</dbReference>
<dbReference type="PRINTS" id="PR00078">
    <property type="entry name" value="G3PDHDRGNASE"/>
</dbReference>
<keyword evidence="5" id="KW-0520">NAD</keyword>
<evidence type="ECO:0000259" key="8">
    <source>
        <dbReference type="SMART" id="SM00846"/>
    </source>
</evidence>
<dbReference type="CDD" id="cd18126">
    <property type="entry name" value="GAPDH_I_C"/>
    <property type="match status" value="1"/>
</dbReference>
<keyword evidence="5" id="KW-0547">Nucleotide-binding</keyword>
<reference evidence="9 10" key="1">
    <citation type="journal article" date="2015" name="Nature">
        <title>rRNA introns, odd ribosomes, and small enigmatic genomes across a large radiation of phyla.</title>
        <authorList>
            <person name="Brown C.T."/>
            <person name="Hug L.A."/>
            <person name="Thomas B.C."/>
            <person name="Sharon I."/>
            <person name="Castelle C.J."/>
            <person name="Singh A."/>
            <person name="Wilkins M.J."/>
            <person name="Williams K.H."/>
            <person name="Banfield J.F."/>
        </authorList>
    </citation>
    <scope>NUCLEOTIDE SEQUENCE [LARGE SCALE GENOMIC DNA]</scope>
</reference>
<dbReference type="Pfam" id="PF00044">
    <property type="entry name" value="Gp_dh_N"/>
    <property type="match status" value="1"/>
</dbReference>
<feature type="binding site" evidence="4">
    <location>
        <begin position="210"/>
        <end position="211"/>
    </location>
    <ligand>
        <name>D-glyceraldehyde 3-phosphate</name>
        <dbReference type="ChEBI" id="CHEBI:59776"/>
    </ligand>
</feature>
<dbReference type="Gene3D" id="3.30.360.10">
    <property type="entry name" value="Dihydrodipicolinate Reductase, domain 2"/>
    <property type="match status" value="1"/>
</dbReference>
<feature type="binding site" evidence="5">
    <location>
        <position position="316"/>
    </location>
    <ligand>
        <name>NAD(+)</name>
        <dbReference type="ChEBI" id="CHEBI:57540"/>
    </ligand>
</feature>
<evidence type="ECO:0000256" key="6">
    <source>
        <dbReference type="PIRSR" id="PIRSR000149-4"/>
    </source>
</evidence>
<accession>A0A0G1XHI3</accession>
<evidence type="ECO:0000256" key="5">
    <source>
        <dbReference type="PIRSR" id="PIRSR000149-3"/>
    </source>
</evidence>
<dbReference type="EMBL" id="LCRD01000013">
    <property type="protein sequence ID" value="KKW30416.1"/>
    <property type="molecule type" value="Genomic_DNA"/>
</dbReference>
<feature type="binding site" evidence="4">
    <location>
        <position position="182"/>
    </location>
    <ligand>
        <name>D-glyceraldehyde 3-phosphate</name>
        <dbReference type="ChEBI" id="CHEBI:59776"/>
    </ligand>
</feature>